<dbReference type="InterPro" id="IPR055089">
    <property type="entry name" value="COP9_N"/>
</dbReference>
<dbReference type="InterPro" id="IPR050756">
    <property type="entry name" value="CSN3"/>
</dbReference>
<dbReference type="EMBL" id="CAJPDT010000071">
    <property type="protein sequence ID" value="CAF9933666.1"/>
    <property type="molecule type" value="Genomic_DNA"/>
</dbReference>
<dbReference type="Proteomes" id="UP000664534">
    <property type="component" value="Unassembled WGS sequence"/>
</dbReference>
<dbReference type="AlphaFoldDB" id="A0A8H3G619"/>
<keyword evidence="4" id="KW-1185">Reference proteome</keyword>
<sequence length="511" mass="57423">MDSLLHQLLSFPPHPEPAKPLPDSEYDKHIKNLVHHINTIPASKLTSEVPGGGDLLDIIDPSKNTLPYLYTLLAHICGSPSKQKGGSTSDMFSPGSALWQKMVDFMERFDERQIRYAGTELRRLIDVTAIKAQRVSQPWAAIPPLRSAILRVDESGSTFTSSHTLFAHLCLEARAYTAALPVLDHNIFHFPPTTNKSAENHMFPFLSSYHDSSSTFITPESGLSAKLDYRDHLLYFLYGAMIYMGLKKWKRALFFLEIVIMSPVASNISKIQVDAYKKWVLVSLLYKGHPSSLPKTINQHATKQYHATCNAYDGLAEVFKDGILNEESDQRLVAEATAGEAWWAPDFNRGLVVQLVTAFRQFSVLQLGKTFAALTMADIARRTSPDPNDYAGTGDYVIHLISTGVLNATISQPSNDPASWILRFSDSTSGPLSHTEEQQHQHLEKQTRKINLLMEHIREAERKLSLNKDYISEAKKAKKTRHNDLEGGMDESQWMTHGDAYEHDEDMMADL</sequence>
<evidence type="ECO:0000313" key="4">
    <source>
        <dbReference type="Proteomes" id="UP000664534"/>
    </source>
</evidence>
<proteinExistence type="predicted"/>
<feature type="domain" description="COP9 signalosome complex subunit 3 N-terminal helical repeats" evidence="2">
    <location>
        <begin position="31"/>
        <end position="297"/>
    </location>
</feature>
<keyword evidence="1" id="KW-0963">Cytoplasm</keyword>
<comment type="caution">
    <text evidence="3">The sequence shown here is derived from an EMBL/GenBank/DDBJ whole genome shotgun (WGS) entry which is preliminary data.</text>
</comment>
<evidence type="ECO:0000259" key="2">
    <source>
        <dbReference type="Pfam" id="PF22788"/>
    </source>
</evidence>
<evidence type="ECO:0000313" key="3">
    <source>
        <dbReference type="EMBL" id="CAF9933666.1"/>
    </source>
</evidence>
<reference evidence="3" key="1">
    <citation type="submission" date="2021-03" db="EMBL/GenBank/DDBJ databases">
        <authorList>
            <person name="Tagirdzhanova G."/>
        </authorList>
    </citation>
    <scope>NUCLEOTIDE SEQUENCE</scope>
</reference>
<name>A0A8H3G619_9LECA</name>
<protein>
    <recommendedName>
        <fullName evidence="2">COP9 signalosome complex subunit 3 N-terminal helical repeats domain-containing protein</fullName>
    </recommendedName>
</protein>
<gene>
    <name evidence="3" type="ORF">IMSHALPRED_009441</name>
</gene>
<dbReference type="GO" id="GO:0008180">
    <property type="term" value="C:COP9 signalosome"/>
    <property type="evidence" value="ECO:0007669"/>
    <property type="project" value="TreeGrafter"/>
</dbReference>
<evidence type="ECO:0000256" key="1">
    <source>
        <dbReference type="ARBA" id="ARBA00022490"/>
    </source>
</evidence>
<dbReference type="PANTHER" id="PTHR10758">
    <property type="entry name" value="26S PROTEASOME NON-ATPASE REGULATORY SUBUNIT 3/COP9 SIGNALOSOME COMPLEX SUBUNIT 3"/>
    <property type="match status" value="1"/>
</dbReference>
<organism evidence="3 4">
    <name type="scientific">Imshaugia aleurites</name>
    <dbReference type="NCBI Taxonomy" id="172621"/>
    <lineage>
        <taxon>Eukaryota</taxon>
        <taxon>Fungi</taxon>
        <taxon>Dikarya</taxon>
        <taxon>Ascomycota</taxon>
        <taxon>Pezizomycotina</taxon>
        <taxon>Lecanoromycetes</taxon>
        <taxon>OSLEUM clade</taxon>
        <taxon>Lecanoromycetidae</taxon>
        <taxon>Lecanorales</taxon>
        <taxon>Lecanorineae</taxon>
        <taxon>Parmeliaceae</taxon>
        <taxon>Imshaugia</taxon>
    </lineage>
</organism>
<accession>A0A8H3G619</accession>
<dbReference type="PANTHER" id="PTHR10758:SF1">
    <property type="entry name" value="COP9 SIGNALOSOME COMPLEX SUBUNIT 3"/>
    <property type="match status" value="1"/>
</dbReference>
<dbReference type="GO" id="GO:0006511">
    <property type="term" value="P:ubiquitin-dependent protein catabolic process"/>
    <property type="evidence" value="ECO:0007669"/>
    <property type="project" value="TreeGrafter"/>
</dbReference>
<dbReference type="Pfam" id="PF22788">
    <property type="entry name" value="COP9_hel_rpt"/>
    <property type="match status" value="1"/>
</dbReference>
<dbReference type="OrthoDB" id="29061at2759"/>